<reference evidence="2" key="1">
    <citation type="journal article" date="2019" name="Int. J. Syst. Evol. Microbiol.">
        <title>The Global Catalogue of Microorganisms (GCM) 10K type strain sequencing project: providing services to taxonomists for standard genome sequencing and annotation.</title>
        <authorList>
            <consortium name="The Broad Institute Genomics Platform"/>
            <consortium name="The Broad Institute Genome Sequencing Center for Infectious Disease"/>
            <person name="Wu L."/>
            <person name="Ma J."/>
        </authorList>
    </citation>
    <scope>NUCLEOTIDE SEQUENCE [LARGE SCALE GENOMIC DNA]</scope>
    <source>
        <strain evidence="2">CCUG 64793</strain>
    </source>
</reference>
<evidence type="ECO:0000313" key="1">
    <source>
        <dbReference type="EMBL" id="MFD1095100.1"/>
    </source>
</evidence>
<organism evidence="1 2">
    <name type="scientific">Salegentibacter chungangensis</name>
    <dbReference type="NCBI Taxonomy" id="1335724"/>
    <lineage>
        <taxon>Bacteria</taxon>
        <taxon>Pseudomonadati</taxon>
        <taxon>Bacteroidota</taxon>
        <taxon>Flavobacteriia</taxon>
        <taxon>Flavobacteriales</taxon>
        <taxon>Flavobacteriaceae</taxon>
        <taxon>Salegentibacter</taxon>
    </lineage>
</organism>
<dbReference type="RefSeq" id="WP_380743545.1">
    <property type="nucleotide sequence ID" value="NZ_JBHTLI010000001.1"/>
</dbReference>
<keyword evidence="2" id="KW-1185">Reference proteome</keyword>
<name>A0ABW3NPZ6_9FLAO</name>
<proteinExistence type="predicted"/>
<dbReference type="Proteomes" id="UP001597131">
    <property type="component" value="Unassembled WGS sequence"/>
</dbReference>
<comment type="caution">
    <text evidence="1">The sequence shown here is derived from an EMBL/GenBank/DDBJ whole genome shotgun (WGS) entry which is preliminary data.</text>
</comment>
<sequence length="120" mass="14034">MSSYLNTQEIKRSLQVLVKQYVEECVNCQELPQDFIDLIKHNFLAKFVYYNKAKKQIEIGIEDQESDAPYPEIKTYSFPVDKAANWLDQSFRNDDCDLKFYGKLLNRNELISSGDVVLIN</sequence>
<accession>A0ABW3NPZ6</accession>
<evidence type="ECO:0000313" key="2">
    <source>
        <dbReference type="Proteomes" id="UP001597131"/>
    </source>
</evidence>
<dbReference type="EMBL" id="JBHTLI010000001">
    <property type="protein sequence ID" value="MFD1095100.1"/>
    <property type="molecule type" value="Genomic_DNA"/>
</dbReference>
<protein>
    <submittedName>
        <fullName evidence="1">Uncharacterized protein</fullName>
    </submittedName>
</protein>
<gene>
    <name evidence="1" type="ORF">ACFQ3Q_05010</name>
</gene>